<keyword evidence="1" id="KW-0805">Transcription regulation</keyword>
<dbReference type="AlphaFoldDB" id="A0A495SN82"/>
<name>A0A495SN82_9FLAO</name>
<protein>
    <submittedName>
        <fullName evidence="6">Helix-turn-helix protein</fullName>
    </submittedName>
</protein>
<evidence type="ECO:0000313" key="6">
    <source>
        <dbReference type="EMBL" id="RKT01741.1"/>
    </source>
</evidence>
<dbReference type="EMBL" id="RBXB01000001">
    <property type="protein sequence ID" value="RKT01741.1"/>
    <property type="molecule type" value="Genomic_DNA"/>
</dbReference>
<feature type="domain" description="HTH araC/xylS-type" evidence="5">
    <location>
        <begin position="211"/>
        <end position="315"/>
    </location>
</feature>
<dbReference type="GO" id="GO:0043565">
    <property type="term" value="F:sequence-specific DNA binding"/>
    <property type="evidence" value="ECO:0007669"/>
    <property type="project" value="InterPro"/>
</dbReference>
<feature type="transmembrane region" description="Helical" evidence="4">
    <location>
        <begin position="97"/>
        <end position="114"/>
    </location>
</feature>
<dbReference type="InterPro" id="IPR018060">
    <property type="entry name" value="HTH_AraC"/>
</dbReference>
<feature type="transmembrane region" description="Helical" evidence="4">
    <location>
        <begin position="20"/>
        <end position="39"/>
    </location>
</feature>
<evidence type="ECO:0000256" key="4">
    <source>
        <dbReference type="SAM" id="Phobius"/>
    </source>
</evidence>
<feature type="transmembrane region" description="Helical" evidence="4">
    <location>
        <begin position="156"/>
        <end position="175"/>
    </location>
</feature>
<dbReference type="SUPFAM" id="SSF46689">
    <property type="entry name" value="Homeodomain-like"/>
    <property type="match status" value="1"/>
</dbReference>
<dbReference type="Gene3D" id="1.10.10.60">
    <property type="entry name" value="Homeodomain-like"/>
    <property type="match status" value="1"/>
</dbReference>
<proteinExistence type="predicted"/>
<dbReference type="SMART" id="SM00342">
    <property type="entry name" value="HTH_ARAC"/>
    <property type="match status" value="1"/>
</dbReference>
<dbReference type="PANTHER" id="PTHR43280:SF29">
    <property type="entry name" value="ARAC-FAMILY TRANSCRIPTIONAL REGULATOR"/>
    <property type="match status" value="1"/>
</dbReference>
<accession>A0A495SN82</accession>
<gene>
    <name evidence="6" type="ORF">BCF58_0964</name>
</gene>
<dbReference type="Proteomes" id="UP000272428">
    <property type="component" value="Unassembled WGS sequence"/>
</dbReference>
<keyword evidence="2" id="KW-0238">DNA-binding</keyword>
<evidence type="ECO:0000256" key="2">
    <source>
        <dbReference type="ARBA" id="ARBA00023125"/>
    </source>
</evidence>
<feature type="transmembrane region" description="Helical" evidence="4">
    <location>
        <begin position="73"/>
        <end position="91"/>
    </location>
</feature>
<keyword evidence="4" id="KW-0812">Transmembrane</keyword>
<feature type="transmembrane region" description="Helical" evidence="4">
    <location>
        <begin position="45"/>
        <end position="61"/>
    </location>
</feature>
<sequence length="323" mass="37741">MIKVGDISAETIENTKSYQALLGFIISIHIIYFITSIFFNYIEVALIELTIFFLIPGIFFISKKINSGFPDKFRIAYLLSFISVFILQFILYPYNPYYFLHSILFLLVISHLICWRKTIIIAILSCAFTIFSVLIYDLYSISLLKDVISKECNQYFFSETIIHFFIGVMINLYFLKASTSFQQNEIKQNTSTPIFYKNEYNCSSKDIFLFNKIADYFEQNKPWQNPDFNQTILAEDLGTSTSYISKVLNNIGSKNFNDSINSFRIDQVIQQIEKGDHEKYTLRAIYTEAGFKSQATFNRAFKKEKGLSPSEYIEKYYYNQNSP</sequence>
<dbReference type="InterPro" id="IPR009057">
    <property type="entry name" value="Homeodomain-like_sf"/>
</dbReference>
<evidence type="ECO:0000256" key="3">
    <source>
        <dbReference type="ARBA" id="ARBA00023163"/>
    </source>
</evidence>
<keyword evidence="4" id="KW-1133">Transmembrane helix</keyword>
<dbReference type="OrthoDB" id="1420897at2"/>
<keyword evidence="3" id="KW-0804">Transcription</keyword>
<dbReference type="Pfam" id="PF12833">
    <property type="entry name" value="HTH_18"/>
    <property type="match status" value="1"/>
</dbReference>
<dbReference type="PROSITE" id="PS01124">
    <property type="entry name" value="HTH_ARAC_FAMILY_2"/>
    <property type="match status" value="1"/>
</dbReference>
<reference evidence="6 7" key="1">
    <citation type="submission" date="2018-10" db="EMBL/GenBank/DDBJ databases">
        <title>Genomic Encyclopedia of Archaeal and Bacterial Type Strains, Phase II (KMG-II): from individual species to whole genera.</title>
        <authorList>
            <person name="Goeker M."/>
        </authorList>
    </citation>
    <scope>NUCLEOTIDE SEQUENCE [LARGE SCALE GENOMIC DNA]</scope>
    <source>
        <strain evidence="6 7">DSM 14219</strain>
    </source>
</reference>
<evidence type="ECO:0000259" key="5">
    <source>
        <dbReference type="PROSITE" id="PS01124"/>
    </source>
</evidence>
<dbReference type="RefSeq" id="WP_121460628.1">
    <property type="nucleotide sequence ID" value="NZ_RBXB01000001.1"/>
</dbReference>
<comment type="caution">
    <text evidence="6">The sequence shown here is derived from an EMBL/GenBank/DDBJ whole genome shotgun (WGS) entry which is preliminary data.</text>
</comment>
<evidence type="ECO:0000313" key="7">
    <source>
        <dbReference type="Proteomes" id="UP000272428"/>
    </source>
</evidence>
<evidence type="ECO:0000256" key="1">
    <source>
        <dbReference type="ARBA" id="ARBA00023015"/>
    </source>
</evidence>
<keyword evidence="7" id="KW-1185">Reference proteome</keyword>
<dbReference type="PANTHER" id="PTHR43280">
    <property type="entry name" value="ARAC-FAMILY TRANSCRIPTIONAL REGULATOR"/>
    <property type="match status" value="1"/>
</dbReference>
<feature type="transmembrane region" description="Helical" evidence="4">
    <location>
        <begin position="119"/>
        <end position="136"/>
    </location>
</feature>
<dbReference type="GO" id="GO:0003700">
    <property type="term" value="F:DNA-binding transcription factor activity"/>
    <property type="evidence" value="ECO:0007669"/>
    <property type="project" value="InterPro"/>
</dbReference>
<keyword evidence="4" id="KW-0472">Membrane</keyword>
<organism evidence="6 7">
    <name type="scientific">Chryseobacterium defluvii</name>
    <dbReference type="NCBI Taxonomy" id="160396"/>
    <lineage>
        <taxon>Bacteria</taxon>
        <taxon>Pseudomonadati</taxon>
        <taxon>Bacteroidota</taxon>
        <taxon>Flavobacteriia</taxon>
        <taxon>Flavobacteriales</taxon>
        <taxon>Weeksellaceae</taxon>
        <taxon>Chryseobacterium group</taxon>
        <taxon>Chryseobacterium</taxon>
    </lineage>
</organism>